<sequence>MLQTDSNKPLQTYVREVPVTCERIPYISSEEKELVNPGTARANFAPTVEAPQRTQSGGWAAKHRRETVLQQHVNYFDPDGDGVVWPLDTYRGFHNLGFNIILSLLAVFIIHANFSYPTSPSLLPDPFFRVRVADIHKAKHGSDTGAYDNEGRFLPQKFEDIFSKYAADGKSLNKWEIWNILKGQRVLLDPIGWFGAFFEWLSLYILLWPDDGAVRKEDVRRVYDGSIFPELSMRRSGKSKAD</sequence>
<reference evidence="3 4" key="1">
    <citation type="submission" date="2017-04" db="EMBL/GenBank/DDBJ databases">
        <title>Genome Sequence of the Model Brown-Rot Fungus Postia placenta SB12.</title>
        <authorList>
            <consortium name="DOE Joint Genome Institute"/>
            <person name="Gaskell J."/>
            <person name="Kersten P."/>
            <person name="Larrondo L.F."/>
            <person name="Canessa P."/>
            <person name="Martinez D."/>
            <person name="Hibbett D."/>
            <person name="Schmoll M."/>
            <person name="Kubicek C.P."/>
            <person name="Martinez A.T."/>
            <person name="Yadav J."/>
            <person name="Master E."/>
            <person name="Magnuson J.K."/>
            <person name="James T."/>
            <person name="Yaver D."/>
            <person name="Berka R."/>
            <person name="Labutti K."/>
            <person name="Lipzen A."/>
            <person name="Aerts A."/>
            <person name="Barry K."/>
            <person name="Henrissat B."/>
            <person name="Blanchette R."/>
            <person name="Grigoriev I."/>
            <person name="Cullen D."/>
        </authorList>
    </citation>
    <scope>NUCLEOTIDE SEQUENCE [LARGE SCALE GENOMIC DNA]</scope>
    <source>
        <strain evidence="3 4">MAD-698-R-SB12</strain>
    </source>
</reference>
<evidence type="ECO:0000256" key="2">
    <source>
        <dbReference type="SAM" id="Phobius"/>
    </source>
</evidence>
<name>A0A1X6NCC3_9APHY</name>
<dbReference type="Proteomes" id="UP000194127">
    <property type="component" value="Unassembled WGS sequence"/>
</dbReference>
<dbReference type="EMBL" id="KZ110592">
    <property type="protein sequence ID" value="OSX66285.1"/>
    <property type="molecule type" value="Genomic_DNA"/>
</dbReference>
<protein>
    <recommendedName>
        <fullName evidence="5">Caleosin-domain-containing protein</fullName>
    </recommendedName>
</protein>
<dbReference type="OrthoDB" id="640742at2759"/>
<dbReference type="GeneID" id="36329089"/>
<dbReference type="PANTHER" id="PTHR31495">
    <property type="entry name" value="PEROXYGENASE 3-RELATED"/>
    <property type="match status" value="1"/>
</dbReference>
<feature type="transmembrane region" description="Helical" evidence="2">
    <location>
        <begin position="191"/>
        <end position="208"/>
    </location>
</feature>
<dbReference type="RefSeq" id="XP_024343079.1">
    <property type="nucleotide sequence ID" value="XM_024484140.1"/>
</dbReference>
<keyword evidence="4" id="KW-1185">Reference proteome</keyword>
<organism evidence="3 4">
    <name type="scientific">Postia placenta MAD-698-R-SB12</name>
    <dbReference type="NCBI Taxonomy" id="670580"/>
    <lineage>
        <taxon>Eukaryota</taxon>
        <taxon>Fungi</taxon>
        <taxon>Dikarya</taxon>
        <taxon>Basidiomycota</taxon>
        <taxon>Agaricomycotina</taxon>
        <taxon>Agaricomycetes</taxon>
        <taxon>Polyporales</taxon>
        <taxon>Adustoporiaceae</taxon>
        <taxon>Rhodonia</taxon>
    </lineage>
</organism>
<proteinExistence type="inferred from homology"/>
<dbReference type="PANTHER" id="PTHR31495:SF0">
    <property type="entry name" value="BINDING PROTEIN CALEOSIN, PUTATIVE (AFU_ORTHOLOGUE AFUA_5G13750)-RELATED"/>
    <property type="match status" value="1"/>
</dbReference>
<evidence type="ECO:0000256" key="1">
    <source>
        <dbReference type="ARBA" id="ARBA00006765"/>
    </source>
</evidence>
<keyword evidence="2" id="KW-0812">Transmembrane</keyword>
<gene>
    <name evidence="3" type="ORF">POSPLADRAFT_1131853</name>
</gene>
<dbReference type="STRING" id="670580.A0A1X6NCC3"/>
<feature type="transmembrane region" description="Helical" evidence="2">
    <location>
        <begin position="96"/>
        <end position="116"/>
    </location>
</feature>
<dbReference type="InterPro" id="IPR007736">
    <property type="entry name" value="Caleosin-related"/>
</dbReference>
<keyword evidence="2" id="KW-1133">Transmembrane helix</keyword>
<comment type="similarity">
    <text evidence="1">Belongs to the caleosin family.</text>
</comment>
<evidence type="ECO:0008006" key="5">
    <source>
        <dbReference type="Google" id="ProtNLM"/>
    </source>
</evidence>
<dbReference type="AlphaFoldDB" id="A0A1X6NCC3"/>
<keyword evidence="2" id="KW-0472">Membrane</keyword>
<accession>A0A1X6NCC3</accession>
<dbReference type="GO" id="GO:0004497">
    <property type="term" value="F:monooxygenase activity"/>
    <property type="evidence" value="ECO:0007669"/>
    <property type="project" value="TreeGrafter"/>
</dbReference>
<dbReference type="Pfam" id="PF05042">
    <property type="entry name" value="Caleosin"/>
    <property type="match status" value="1"/>
</dbReference>
<evidence type="ECO:0000313" key="3">
    <source>
        <dbReference type="EMBL" id="OSX66285.1"/>
    </source>
</evidence>
<evidence type="ECO:0000313" key="4">
    <source>
        <dbReference type="Proteomes" id="UP000194127"/>
    </source>
</evidence>
<dbReference type="GO" id="GO:0005509">
    <property type="term" value="F:calcium ion binding"/>
    <property type="evidence" value="ECO:0007669"/>
    <property type="project" value="TreeGrafter"/>
</dbReference>